<keyword evidence="2" id="KW-1133">Transmembrane helix</keyword>
<comment type="caution">
    <text evidence="3">The sequence shown here is derived from an EMBL/GenBank/DDBJ whole genome shotgun (WGS) entry which is preliminary data.</text>
</comment>
<keyword evidence="2" id="KW-0812">Transmembrane</keyword>
<dbReference type="AlphaFoldDB" id="A0A2I1MAT5"/>
<evidence type="ECO:0000313" key="3">
    <source>
        <dbReference type="EMBL" id="PKZ17241.1"/>
    </source>
</evidence>
<reference evidence="3 4" key="1">
    <citation type="submission" date="2017-12" db="EMBL/GenBank/DDBJ databases">
        <title>Phylogenetic diversity of female urinary microbiome.</title>
        <authorList>
            <person name="Thomas-White K."/>
            <person name="Wolfe A.J."/>
        </authorList>
    </citation>
    <scope>NUCLEOTIDE SEQUENCE [LARGE SCALE GENOMIC DNA]</scope>
    <source>
        <strain evidence="3 4">UMB0119</strain>
    </source>
</reference>
<dbReference type="Gene3D" id="2.40.260.10">
    <property type="entry name" value="Sortase"/>
    <property type="match status" value="1"/>
</dbReference>
<protein>
    <submittedName>
        <fullName evidence="3">SrtB family sortase</fullName>
    </submittedName>
</protein>
<evidence type="ECO:0000256" key="2">
    <source>
        <dbReference type="SAM" id="Phobius"/>
    </source>
</evidence>
<dbReference type="CDD" id="cd05826">
    <property type="entry name" value="Sortase_B"/>
    <property type="match status" value="1"/>
</dbReference>
<sequence>MQVLANISRIGEKILDRIVAIFLILVILFAGYSLWNSYMLFRGGFAGDDLLKYKPQISEDGTNPTLWDLMKINEDVIAWITIDDTNIDHPIVQGEDNMEYINKDVYKKFALSGSIFLDYRNNRDFTDPYSLLYGHHMERGGMFGDVVLFEDQKYFDKHKTGTLFLPDQTFKIEIFMVSKIDAYDPVIFNPSSIKTMDGRNYLIEQARQKMIHQRDIDIGNDRIIALSTCEKATTNGRTVLLAVIRPMKGDK</sequence>
<dbReference type="InterPro" id="IPR023365">
    <property type="entry name" value="Sortase_dom-sf"/>
</dbReference>
<keyword evidence="4" id="KW-1185">Reference proteome</keyword>
<dbReference type="RefSeq" id="WP_101539410.1">
    <property type="nucleotide sequence ID" value="NZ_PKGS01000001.1"/>
</dbReference>
<evidence type="ECO:0000313" key="4">
    <source>
        <dbReference type="Proteomes" id="UP000234335"/>
    </source>
</evidence>
<proteinExistence type="predicted"/>
<accession>A0A2I1MAT5</accession>
<dbReference type="SUPFAM" id="SSF63817">
    <property type="entry name" value="Sortase"/>
    <property type="match status" value="1"/>
</dbReference>
<feature type="active site" description="Acyl-thioester intermediate" evidence="1">
    <location>
        <position position="229"/>
    </location>
</feature>
<keyword evidence="2" id="KW-0472">Membrane</keyword>
<dbReference type="EMBL" id="PKGS01000001">
    <property type="protein sequence ID" value="PKZ17241.1"/>
    <property type="molecule type" value="Genomic_DNA"/>
</dbReference>
<gene>
    <name evidence="3" type="primary">srtB</name>
    <name evidence="3" type="ORF">CYJ34_00610</name>
</gene>
<dbReference type="Proteomes" id="UP000234335">
    <property type="component" value="Unassembled WGS sequence"/>
</dbReference>
<feature type="active site" description="Proton donor/acceptor" evidence="1">
    <location>
        <position position="135"/>
    </location>
</feature>
<dbReference type="InterPro" id="IPR009835">
    <property type="entry name" value="SrtB"/>
</dbReference>
<name>A0A2I1MAT5_9FIRM</name>
<dbReference type="NCBIfam" id="TIGR03064">
    <property type="entry name" value="sortase_srtB"/>
    <property type="match status" value="1"/>
</dbReference>
<feature type="transmembrane region" description="Helical" evidence="2">
    <location>
        <begin position="14"/>
        <end position="35"/>
    </location>
</feature>
<organism evidence="3 4">
    <name type="scientific">Anaerococcus octavius</name>
    <dbReference type="NCBI Taxonomy" id="54007"/>
    <lineage>
        <taxon>Bacteria</taxon>
        <taxon>Bacillati</taxon>
        <taxon>Bacillota</taxon>
        <taxon>Tissierellia</taxon>
        <taxon>Tissierellales</taxon>
        <taxon>Peptoniphilaceae</taxon>
        <taxon>Anaerococcus</taxon>
    </lineage>
</organism>
<evidence type="ECO:0000256" key="1">
    <source>
        <dbReference type="PIRSR" id="PIRSR605754-1"/>
    </source>
</evidence>
<dbReference type="GO" id="GO:0016787">
    <property type="term" value="F:hydrolase activity"/>
    <property type="evidence" value="ECO:0007669"/>
    <property type="project" value="UniProtKB-KW"/>
</dbReference>